<comment type="similarity">
    <text evidence="7">Belongs to the CobU/CobP family.</text>
</comment>
<feature type="binding site" evidence="19">
    <location>
        <position position="61"/>
    </location>
    <ligand>
        <name>GTP</name>
        <dbReference type="ChEBI" id="CHEBI:37565"/>
    </ligand>
</feature>
<keyword evidence="20" id="KW-0548">Nucleotidyltransferase</keyword>
<keyword evidence="15 19" id="KW-0342">GTP-binding</keyword>
<dbReference type="GO" id="GO:0008820">
    <property type="term" value="F:cobinamide phosphate guanylyltransferase activity"/>
    <property type="evidence" value="ECO:0007669"/>
    <property type="project" value="UniProtKB-EC"/>
</dbReference>
<dbReference type="PANTHER" id="PTHR34848">
    <property type="match status" value="1"/>
</dbReference>
<evidence type="ECO:0000256" key="7">
    <source>
        <dbReference type="ARBA" id="ARBA00007490"/>
    </source>
</evidence>
<comment type="catalytic activity">
    <reaction evidence="1">
        <text>adenosylcob(III)inamide + ATP = adenosylcob(III)inamide phosphate + ADP + H(+)</text>
        <dbReference type="Rhea" id="RHEA:15769"/>
        <dbReference type="ChEBI" id="CHEBI:2480"/>
        <dbReference type="ChEBI" id="CHEBI:15378"/>
        <dbReference type="ChEBI" id="CHEBI:30616"/>
        <dbReference type="ChEBI" id="CHEBI:58502"/>
        <dbReference type="ChEBI" id="CHEBI:456216"/>
        <dbReference type="EC" id="2.7.1.156"/>
    </reaction>
</comment>
<feature type="binding site" evidence="19">
    <location>
        <begin position="50"/>
        <end position="53"/>
    </location>
    <ligand>
        <name>GTP</name>
        <dbReference type="ChEBI" id="CHEBI:37565"/>
    </ligand>
</feature>
<dbReference type="GO" id="GO:0043752">
    <property type="term" value="F:adenosylcobinamide kinase activity"/>
    <property type="evidence" value="ECO:0007669"/>
    <property type="project" value="UniProtKB-EC"/>
</dbReference>
<dbReference type="AlphaFoldDB" id="A0A1M7TAN1"/>
<dbReference type="UniPathway" id="UPA00148">
    <property type="reaction ID" value="UER00236"/>
</dbReference>
<evidence type="ECO:0000256" key="6">
    <source>
        <dbReference type="ARBA" id="ARBA00005159"/>
    </source>
</evidence>
<feature type="binding site" evidence="19">
    <location>
        <position position="83"/>
    </location>
    <ligand>
        <name>GTP</name>
        <dbReference type="ChEBI" id="CHEBI:37565"/>
    </ligand>
</feature>
<evidence type="ECO:0000256" key="15">
    <source>
        <dbReference type="ARBA" id="ARBA00023134"/>
    </source>
</evidence>
<evidence type="ECO:0000256" key="18">
    <source>
        <dbReference type="PIRSR" id="PIRSR006135-1"/>
    </source>
</evidence>
<evidence type="ECO:0000313" key="20">
    <source>
        <dbReference type="EMBL" id="SHN67771.1"/>
    </source>
</evidence>
<feature type="binding site" evidence="19">
    <location>
        <begin position="7"/>
        <end position="14"/>
    </location>
    <ligand>
        <name>GTP</name>
        <dbReference type="ChEBI" id="CHEBI:37565"/>
    </ligand>
</feature>
<dbReference type="GO" id="GO:0005524">
    <property type="term" value="F:ATP binding"/>
    <property type="evidence" value="ECO:0007669"/>
    <property type="project" value="UniProtKB-KW"/>
</dbReference>
<comment type="catalytic activity">
    <reaction evidence="2">
        <text>adenosylcob(III)inamide phosphate + GTP + H(+) = adenosylcob(III)inamide-GDP + diphosphate</text>
        <dbReference type="Rhea" id="RHEA:22712"/>
        <dbReference type="ChEBI" id="CHEBI:15378"/>
        <dbReference type="ChEBI" id="CHEBI:33019"/>
        <dbReference type="ChEBI" id="CHEBI:37565"/>
        <dbReference type="ChEBI" id="CHEBI:58502"/>
        <dbReference type="ChEBI" id="CHEBI:60487"/>
        <dbReference type="EC" id="2.7.7.62"/>
    </reaction>
</comment>
<comment type="pathway">
    <text evidence="5">Cofactor biosynthesis; adenosylcobalamin biosynthesis; adenosylcobalamin from cob(II)yrinate a,c-diamide: step 6/7.</text>
</comment>
<evidence type="ECO:0000256" key="9">
    <source>
        <dbReference type="ARBA" id="ARBA00012523"/>
    </source>
</evidence>
<dbReference type="Gene3D" id="3.40.50.300">
    <property type="entry name" value="P-loop containing nucleotide triphosphate hydrolases"/>
    <property type="match status" value="1"/>
</dbReference>
<dbReference type="CDD" id="cd00544">
    <property type="entry name" value="CobU"/>
    <property type="match status" value="1"/>
</dbReference>
<dbReference type="RefSeq" id="WP_072760655.1">
    <property type="nucleotide sequence ID" value="NZ_FRDJ01000012.1"/>
</dbReference>
<evidence type="ECO:0000256" key="1">
    <source>
        <dbReference type="ARBA" id="ARBA00000312"/>
    </source>
</evidence>
<evidence type="ECO:0000256" key="16">
    <source>
        <dbReference type="ARBA" id="ARBA00029570"/>
    </source>
</evidence>
<dbReference type="PANTHER" id="PTHR34848:SF1">
    <property type="entry name" value="BIFUNCTIONAL ADENOSYLCOBALAMIN BIOSYNTHESIS PROTEIN COBU"/>
    <property type="match status" value="1"/>
</dbReference>
<comment type="catalytic activity">
    <reaction evidence="3">
        <text>adenosylcob(III)inamide + GTP = adenosylcob(III)inamide phosphate + GDP + H(+)</text>
        <dbReference type="Rhea" id="RHEA:15765"/>
        <dbReference type="ChEBI" id="CHEBI:2480"/>
        <dbReference type="ChEBI" id="CHEBI:15378"/>
        <dbReference type="ChEBI" id="CHEBI:37565"/>
        <dbReference type="ChEBI" id="CHEBI:58189"/>
        <dbReference type="ChEBI" id="CHEBI:58502"/>
        <dbReference type="EC" id="2.7.1.156"/>
    </reaction>
</comment>
<dbReference type="PIRSF" id="PIRSF006135">
    <property type="entry name" value="CobU"/>
    <property type="match status" value="1"/>
</dbReference>
<keyword evidence="13 20" id="KW-0418">Kinase</keyword>
<evidence type="ECO:0000256" key="13">
    <source>
        <dbReference type="ARBA" id="ARBA00022777"/>
    </source>
</evidence>
<evidence type="ECO:0000256" key="3">
    <source>
        <dbReference type="ARBA" id="ARBA00001522"/>
    </source>
</evidence>
<dbReference type="STRING" id="1121883.SAMN02745226_01782"/>
<comment type="function">
    <text evidence="4">Catalyzes ATP-dependent phosphorylation of adenosylcobinamide and addition of GMP to adenosylcobinamide phosphate.</text>
</comment>
<comment type="pathway">
    <text evidence="6">Cofactor biosynthesis; adenosylcobalamin biosynthesis; adenosylcobalamin from cob(II)yrinate a,c-diamide: step 5/7.</text>
</comment>
<dbReference type="EC" id="2.7.7.62" evidence="9"/>
<feature type="binding site" evidence="19">
    <location>
        <begin position="33"/>
        <end position="35"/>
    </location>
    <ligand>
        <name>GTP</name>
        <dbReference type="ChEBI" id="CHEBI:37565"/>
    </ligand>
</feature>
<keyword evidence="14" id="KW-0067">ATP-binding</keyword>
<dbReference type="EC" id="2.7.1.156" evidence="8"/>
<evidence type="ECO:0000256" key="4">
    <source>
        <dbReference type="ARBA" id="ARBA00003889"/>
    </source>
</evidence>
<dbReference type="SUPFAM" id="SSF52540">
    <property type="entry name" value="P-loop containing nucleoside triphosphate hydrolases"/>
    <property type="match status" value="1"/>
</dbReference>
<evidence type="ECO:0000256" key="17">
    <source>
        <dbReference type="ARBA" id="ARBA00030571"/>
    </source>
</evidence>
<evidence type="ECO:0000256" key="12">
    <source>
        <dbReference type="ARBA" id="ARBA00022741"/>
    </source>
</evidence>
<gene>
    <name evidence="20" type="ORF">SAMN02745226_01782</name>
</gene>
<keyword evidence="11 20" id="KW-0808">Transferase</keyword>
<dbReference type="GO" id="GO:0009236">
    <property type="term" value="P:cobalamin biosynthetic process"/>
    <property type="evidence" value="ECO:0007669"/>
    <property type="project" value="UniProtKB-UniPathway"/>
</dbReference>
<dbReference type="GO" id="GO:0005525">
    <property type="term" value="F:GTP binding"/>
    <property type="evidence" value="ECO:0007669"/>
    <property type="project" value="UniProtKB-KW"/>
</dbReference>
<name>A0A1M7TAN1_FERGO</name>
<evidence type="ECO:0000256" key="11">
    <source>
        <dbReference type="ARBA" id="ARBA00022679"/>
    </source>
</evidence>
<evidence type="ECO:0000256" key="19">
    <source>
        <dbReference type="PIRSR" id="PIRSR006135-2"/>
    </source>
</evidence>
<organism evidence="20 21">
    <name type="scientific">Fervidobacterium gondwanense DSM 13020</name>
    <dbReference type="NCBI Taxonomy" id="1121883"/>
    <lineage>
        <taxon>Bacteria</taxon>
        <taxon>Thermotogati</taxon>
        <taxon>Thermotogota</taxon>
        <taxon>Thermotogae</taxon>
        <taxon>Thermotogales</taxon>
        <taxon>Fervidobacteriaceae</taxon>
        <taxon>Fervidobacterium</taxon>
    </lineage>
</organism>
<evidence type="ECO:0000256" key="5">
    <source>
        <dbReference type="ARBA" id="ARBA00004692"/>
    </source>
</evidence>
<evidence type="ECO:0000256" key="2">
    <source>
        <dbReference type="ARBA" id="ARBA00000711"/>
    </source>
</evidence>
<dbReference type="Proteomes" id="UP000184207">
    <property type="component" value="Unassembled WGS sequence"/>
</dbReference>
<dbReference type="InterPro" id="IPR027417">
    <property type="entry name" value="P-loop_NTPase"/>
</dbReference>
<keyword evidence="21" id="KW-1185">Reference proteome</keyword>
<evidence type="ECO:0000313" key="21">
    <source>
        <dbReference type="Proteomes" id="UP000184207"/>
    </source>
</evidence>
<evidence type="ECO:0000256" key="10">
    <source>
        <dbReference type="ARBA" id="ARBA00022573"/>
    </source>
</evidence>
<keyword evidence="10" id="KW-0169">Cobalamin biosynthesis</keyword>
<evidence type="ECO:0000256" key="8">
    <source>
        <dbReference type="ARBA" id="ARBA00012016"/>
    </source>
</evidence>
<keyword evidence="12 19" id="KW-0547">Nucleotide-binding</keyword>
<proteinExistence type="inferred from homology"/>
<dbReference type="OrthoDB" id="9799422at2"/>
<evidence type="ECO:0000256" key="14">
    <source>
        <dbReference type="ARBA" id="ARBA00022840"/>
    </source>
</evidence>
<accession>A0A1M7TAN1</accession>
<sequence>MITLITGGVKSGKSTFAQNYILKKPYSKRAYIATSVPFDDEMRERIERHKKERGTLFDAFEEPVEVHKVLKKLSGGYDVALIECITTYLGNLFHYNYDVENYTENLINILETVDYDVVIVTNEVGFGIVPENKLARQYAETLGKLNSRLAGISNEVYVLFSGIEVRIR</sequence>
<dbReference type="EMBL" id="FRDJ01000012">
    <property type="protein sequence ID" value="SHN67771.1"/>
    <property type="molecule type" value="Genomic_DNA"/>
</dbReference>
<feature type="active site" description="GMP-histidine intermediate" evidence="18">
    <location>
        <position position="49"/>
    </location>
</feature>
<dbReference type="InterPro" id="IPR003203">
    <property type="entry name" value="CobU/CobP"/>
</dbReference>
<dbReference type="NCBIfam" id="NF004469">
    <property type="entry name" value="PRK05800.1"/>
    <property type="match status" value="1"/>
</dbReference>
<protein>
    <recommendedName>
        <fullName evidence="16">Adenosylcobinamide kinase</fullName>
        <ecNumber evidence="8">2.7.1.156</ecNumber>
        <ecNumber evidence="9">2.7.7.62</ecNumber>
    </recommendedName>
    <alternativeName>
        <fullName evidence="17">Adenosylcobinamide-phosphate guanylyltransferase</fullName>
    </alternativeName>
</protein>
<dbReference type="Pfam" id="PF02283">
    <property type="entry name" value="CobU"/>
    <property type="match status" value="1"/>
</dbReference>
<reference evidence="21" key="1">
    <citation type="submission" date="2016-12" db="EMBL/GenBank/DDBJ databases">
        <authorList>
            <person name="Varghese N."/>
            <person name="Submissions S."/>
        </authorList>
    </citation>
    <scope>NUCLEOTIDE SEQUENCE [LARGE SCALE GENOMIC DNA]</scope>
    <source>
        <strain evidence="21">DSM 13020</strain>
    </source>
</reference>